<dbReference type="Gene3D" id="1.10.443.10">
    <property type="entry name" value="Intergrase catalytic core"/>
    <property type="match status" value="1"/>
</dbReference>
<organism evidence="2 3">
    <name type="scientific">Malikia spinosa</name>
    <dbReference type="NCBI Taxonomy" id="86180"/>
    <lineage>
        <taxon>Bacteria</taxon>
        <taxon>Pseudomonadati</taxon>
        <taxon>Pseudomonadota</taxon>
        <taxon>Betaproteobacteria</taxon>
        <taxon>Burkholderiales</taxon>
        <taxon>Comamonadaceae</taxon>
        <taxon>Malikia</taxon>
    </lineage>
</organism>
<evidence type="ECO:0000313" key="2">
    <source>
        <dbReference type="EMBL" id="MYZ51226.1"/>
    </source>
</evidence>
<sequence length="347" mass="39363">MNTRLLVRLAKSQNVAHRDRPGAVAASTASARLVQTSEFLSWYFENILNPRISSPQARTELSERYAVTVRELKKKIRGGNSKHPTQVRSLPTDVFVQLIREVWCRPETIFCSLSGATSLTVLRDRAMFLLACEGMRPGAIGNLALQDFTGCQMRIVDNAGKRGDALSEGTPVQKGARSNMQAYSSEHNINLWPWTTAAIHEYIQGERAELLNRRLHNPSKGFLFLENQYGGPISNRRTISLIFERAERRLLELGFLSRSSGDRYIKTENYELTAYNLRHSAATLYISIKGDSEQTRSEMKERFGWSANSKMPERYARRAKMDAASLDLADLWESIKADRLKMRGDIE</sequence>
<dbReference type="EMBL" id="VYSB01000002">
    <property type="protein sequence ID" value="MYZ51226.1"/>
    <property type="molecule type" value="Genomic_DNA"/>
</dbReference>
<dbReference type="InterPro" id="IPR011010">
    <property type="entry name" value="DNA_brk_join_enz"/>
</dbReference>
<evidence type="ECO:0000313" key="3">
    <source>
        <dbReference type="Proteomes" id="UP000481947"/>
    </source>
</evidence>
<name>A0A7C9JKF7_9BURK</name>
<dbReference type="AlphaFoldDB" id="A0A7C9JKF7"/>
<dbReference type="RefSeq" id="WP_161124334.1">
    <property type="nucleotide sequence ID" value="NZ_VYSB01000002.1"/>
</dbReference>
<evidence type="ECO:0008006" key="4">
    <source>
        <dbReference type="Google" id="ProtNLM"/>
    </source>
</evidence>
<reference evidence="2 3" key="1">
    <citation type="submission" date="2019-09" db="EMBL/GenBank/DDBJ databases">
        <title>Identification of Malikia spinosa a prominent benzene-, toluene-, and ethylbenzene-degrading bacterium: enrichment, isolation and whole genome sequencing.</title>
        <authorList>
            <person name="Tancsics A."/>
            <person name="Revesz F."/>
            <person name="Kriszt B."/>
        </authorList>
    </citation>
    <scope>NUCLEOTIDE SEQUENCE [LARGE SCALE GENOMIC DNA]</scope>
    <source>
        <strain evidence="2 3">AB6</strain>
    </source>
</reference>
<comment type="caution">
    <text evidence="2">The sequence shown here is derived from an EMBL/GenBank/DDBJ whole genome shotgun (WGS) entry which is preliminary data.</text>
</comment>
<dbReference type="InterPro" id="IPR013762">
    <property type="entry name" value="Integrase-like_cat_sf"/>
</dbReference>
<dbReference type="GO" id="GO:0006310">
    <property type="term" value="P:DNA recombination"/>
    <property type="evidence" value="ECO:0007669"/>
    <property type="project" value="UniProtKB-KW"/>
</dbReference>
<dbReference type="GO" id="GO:0003677">
    <property type="term" value="F:DNA binding"/>
    <property type="evidence" value="ECO:0007669"/>
    <property type="project" value="InterPro"/>
</dbReference>
<gene>
    <name evidence="2" type="ORF">F5985_03500</name>
</gene>
<dbReference type="SUPFAM" id="SSF56349">
    <property type="entry name" value="DNA breaking-rejoining enzymes"/>
    <property type="match status" value="1"/>
</dbReference>
<evidence type="ECO:0000256" key="1">
    <source>
        <dbReference type="ARBA" id="ARBA00023172"/>
    </source>
</evidence>
<keyword evidence="1" id="KW-0233">DNA recombination</keyword>
<dbReference type="Proteomes" id="UP000481947">
    <property type="component" value="Unassembled WGS sequence"/>
</dbReference>
<dbReference type="GO" id="GO:0015074">
    <property type="term" value="P:DNA integration"/>
    <property type="evidence" value="ECO:0007669"/>
    <property type="project" value="InterPro"/>
</dbReference>
<proteinExistence type="predicted"/>
<protein>
    <recommendedName>
        <fullName evidence="4">Site-specific integrase</fullName>
    </recommendedName>
</protein>
<accession>A0A7C9JKF7</accession>